<organism evidence="1 2">
    <name type="scientific">Rubritalea spongiae</name>
    <dbReference type="NCBI Taxonomy" id="430797"/>
    <lineage>
        <taxon>Bacteria</taxon>
        <taxon>Pseudomonadati</taxon>
        <taxon>Verrucomicrobiota</taxon>
        <taxon>Verrucomicrobiia</taxon>
        <taxon>Verrucomicrobiales</taxon>
        <taxon>Rubritaleaceae</taxon>
        <taxon>Rubritalea</taxon>
    </lineage>
</organism>
<proteinExistence type="predicted"/>
<evidence type="ECO:0000313" key="2">
    <source>
        <dbReference type="Proteomes" id="UP001597297"/>
    </source>
</evidence>
<gene>
    <name evidence="1" type="ORF">ACFSQZ_10455</name>
</gene>
<dbReference type="RefSeq" id="WP_377092563.1">
    <property type="nucleotide sequence ID" value="NZ_JBHSJM010000001.1"/>
</dbReference>
<name>A0ABW5E3A6_9BACT</name>
<comment type="caution">
    <text evidence="1">The sequence shown here is derived from an EMBL/GenBank/DDBJ whole genome shotgun (WGS) entry which is preliminary data.</text>
</comment>
<sequence length="122" mass="13835">MSKSLKVFLCIAAFSLLLFCCYTLYNYSILSLRVKFADDQTLIFDEAANQAMQGSPQEAIKCLEYVISYYPSGSKQELGSSLDILVERARANTIKIIIDHLRSETKLDLGNSPKAWIDHYTR</sequence>
<evidence type="ECO:0000313" key="1">
    <source>
        <dbReference type="EMBL" id="MFD2276892.1"/>
    </source>
</evidence>
<keyword evidence="2" id="KW-1185">Reference proteome</keyword>
<accession>A0ABW5E3A6</accession>
<evidence type="ECO:0008006" key="3">
    <source>
        <dbReference type="Google" id="ProtNLM"/>
    </source>
</evidence>
<reference evidence="2" key="1">
    <citation type="journal article" date="2019" name="Int. J. Syst. Evol. Microbiol.">
        <title>The Global Catalogue of Microorganisms (GCM) 10K type strain sequencing project: providing services to taxonomists for standard genome sequencing and annotation.</title>
        <authorList>
            <consortium name="The Broad Institute Genomics Platform"/>
            <consortium name="The Broad Institute Genome Sequencing Center for Infectious Disease"/>
            <person name="Wu L."/>
            <person name="Ma J."/>
        </authorList>
    </citation>
    <scope>NUCLEOTIDE SEQUENCE [LARGE SCALE GENOMIC DNA]</scope>
    <source>
        <strain evidence="2">JCM 16545</strain>
    </source>
</reference>
<protein>
    <recommendedName>
        <fullName evidence="3">Tetratricopeptide repeat protein</fullName>
    </recommendedName>
</protein>
<dbReference type="EMBL" id="JBHUJC010000033">
    <property type="protein sequence ID" value="MFD2276892.1"/>
    <property type="molecule type" value="Genomic_DNA"/>
</dbReference>
<dbReference type="Proteomes" id="UP001597297">
    <property type="component" value="Unassembled WGS sequence"/>
</dbReference>